<dbReference type="EMBL" id="CAJVPD010000011">
    <property type="protein sequence ID" value="CAG8231948.1"/>
    <property type="molecule type" value="Genomic_DNA"/>
</dbReference>
<gene>
    <name evidence="1" type="ORF">PSALAMII_LOCUS296</name>
</gene>
<dbReference type="InterPro" id="IPR051783">
    <property type="entry name" value="NAD(P)-dependent_oxidoreduct"/>
</dbReference>
<dbReference type="SUPFAM" id="SSF51735">
    <property type="entry name" value="NAD(P)-binding Rossmann-fold domains"/>
    <property type="match status" value="1"/>
</dbReference>
<proteinExistence type="predicted"/>
<dbReference type="PANTHER" id="PTHR48079:SF6">
    <property type="entry name" value="NAD(P)-BINDING DOMAIN-CONTAINING PROTEIN-RELATED"/>
    <property type="match status" value="1"/>
</dbReference>
<comment type="caution">
    <text evidence="1">The sequence shown here is derived from an EMBL/GenBank/DDBJ whole genome shotgun (WGS) entry which is preliminary data.</text>
</comment>
<dbReference type="InterPro" id="IPR036291">
    <property type="entry name" value="NAD(P)-bd_dom_sf"/>
</dbReference>
<evidence type="ECO:0000313" key="2">
    <source>
        <dbReference type="Proteomes" id="UP001152592"/>
    </source>
</evidence>
<protein>
    <recommendedName>
        <fullName evidence="3">NAD-dependent epimerase/dehydratase domain-containing protein</fullName>
    </recommendedName>
</protein>
<dbReference type="AlphaFoldDB" id="A0A9W4MZB8"/>
<dbReference type="OrthoDB" id="9981546at2759"/>
<dbReference type="PANTHER" id="PTHR48079">
    <property type="entry name" value="PROTEIN YEEZ"/>
    <property type="match status" value="1"/>
</dbReference>
<evidence type="ECO:0008006" key="3">
    <source>
        <dbReference type="Google" id="ProtNLM"/>
    </source>
</evidence>
<name>A0A9W4MZB8_9EURO</name>
<evidence type="ECO:0000313" key="1">
    <source>
        <dbReference type="EMBL" id="CAG8231948.1"/>
    </source>
</evidence>
<dbReference type="GO" id="GO:0005737">
    <property type="term" value="C:cytoplasm"/>
    <property type="evidence" value="ECO:0007669"/>
    <property type="project" value="TreeGrafter"/>
</dbReference>
<accession>A0A9W4MZB8</accession>
<reference evidence="1" key="1">
    <citation type="submission" date="2021-07" db="EMBL/GenBank/DDBJ databases">
        <authorList>
            <person name="Branca A.L. A."/>
        </authorList>
    </citation>
    <scope>NUCLEOTIDE SEQUENCE</scope>
</reference>
<dbReference type="Gene3D" id="3.40.50.720">
    <property type="entry name" value="NAD(P)-binding Rossmann-like Domain"/>
    <property type="match status" value="1"/>
</dbReference>
<dbReference type="GO" id="GO:0004029">
    <property type="term" value="F:aldehyde dehydrogenase (NAD+) activity"/>
    <property type="evidence" value="ECO:0007669"/>
    <property type="project" value="TreeGrafter"/>
</dbReference>
<sequence length="269" mass="29834">MHTESIARMIEGLAARKEATGREVYFIHTAGTGSLADRPITRAIVEDRVFSDKSDNIYEYIKKRQELEDIPVRRSDVTIVEHGRALNVPTFILMSPLIYGTGTGYFNRRSIQIPYMARAAVKARHAEVVADGAARWGNIHIKDLASLYEVLIARVLQGDPVASGEQGIYFTMSGEHAWRDIVAGIAREGYALGVFEDDTVKSISLQEAGNKWMGGNVAFAELVFCSKEFATSCDWLVHAVVDKYGWTPKCGDDHVQTTIAEEFECALAQ</sequence>
<dbReference type="Proteomes" id="UP001152592">
    <property type="component" value="Unassembled WGS sequence"/>
</dbReference>
<organism evidence="1 2">
    <name type="scientific">Penicillium salamii</name>
    <dbReference type="NCBI Taxonomy" id="1612424"/>
    <lineage>
        <taxon>Eukaryota</taxon>
        <taxon>Fungi</taxon>
        <taxon>Dikarya</taxon>
        <taxon>Ascomycota</taxon>
        <taxon>Pezizomycotina</taxon>
        <taxon>Eurotiomycetes</taxon>
        <taxon>Eurotiomycetidae</taxon>
        <taxon>Eurotiales</taxon>
        <taxon>Aspergillaceae</taxon>
        <taxon>Penicillium</taxon>
    </lineage>
</organism>